<feature type="modified residue" description="4-aspartylphosphate" evidence="1">
    <location>
        <position position="54"/>
    </location>
</feature>
<dbReference type="Proteomes" id="UP000256343">
    <property type="component" value="Unassembled WGS sequence"/>
</dbReference>
<dbReference type="RefSeq" id="WP_114357913.1">
    <property type="nucleotide sequence ID" value="NZ_QRDT01000008.1"/>
</dbReference>
<evidence type="ECO:0000313" key="3">
    <source>
        <dbReference type="EMBL" id="RED36165.1"/>
    </source>
</evidence>
<proteinExistence type="predicted"/>
<feature type="domain" description="Response regulatory" evidence="2">
    <location>
        <begin position="4"/>
        <end position="116"/>
    </location>
</feature>
<dbReference type="SMART" id="SM00448">
    <property type="entry name" value="REC"/>
    <property type="match status" value="1"/>
</dbReference>
<evidence type="ECO:0000259" key="2">
    <source>
        <dbReference type="PROSITE" id="PS50110"/>
    </source>
</evidence>
<dbReference type="OrthoDB" id="7774278at2"/>
<dbReference type="Gene3D" id="3.40.50.2300">
    <property type="match status" value="1"/>
</dbReference>
<dbReference type="GO" id="GO:0000160">
    <property type="term" value="P:phosphorelay signal transduction system"/>
    <property type="evidence" value="ECO:0007669"/>
    <property type="project" value="InterPro"/>
</dbReference>
<gene>
    <name evidence="3" type="ORF">BJ125_10898</name>
    <name evidence="4" type="ORF">SAMN05892882_10898</name>
</gene>
<evidence type="ECO:0000313" key="5">
    <source>
        <dbReference type="Proteomes" id="UP000252631"/>
    </source>
</evidence>
<dbReference type="InterPro" id="IPR001789">
    <property type="entry name" value="Sig_transdc_resp-reg_receiver"/>
</dbReference>
<dbReference type="EMBL" id="QRDT01000008">
    <property type="protein sequence ID" value="RED36165.1"/>
    <property type="molecule type" value="Genomic_DNA"/>
</dbReference>
<organism evidence="4 5">
    <name type="scientific">Rhodopseudomonas pentothenatexigens</name>
    <dbReference type="NCBI Taxonomy" id="999699"/>
    <lineage>
        <taxon>Bacteria</taxon>
        <taxon>Pseudomonadati</taxon>
        <taxon>Pseudomonadota</taxon>
        <taxon>Alphaproteobacteria</taxon>
        <taxon>Hyphomicrobiales</taxon>
        <taxon>Nitrobacteraceae</taxon>
        <taxon>Rhodopseudomonas</taxon>
    </lineage>
</organism>
<dbReference type="Pfam" id="PF00072">
    <property type="entry name" value="Response_reg"/>
    <property type="match status" value="1"/>
</dbReference>
<reference evidence="3 6" key="2">
    <citation type="submission" date="2018-07" db="EMBL/GenBank/DDBJ databases">
        <title>Genomic Encyclopedia of Archaeal and Bacterial Type Strains, Phase II (KMG-II): from individual species to whole genera.</title>
        <authorList>
            <person name="Goeker M."/>
        </authorList>
    </citation>
    <scope>NUCLEOTIDE SEQUENCE [LARGE SCALE GENOMIC DNA]</scope>
    <source>
        <strain evidence="3 6">JA575</strain>
    </source>
</reference>
<evidence type="ECO:0000313" key="6">
    <source>
        <dbReference type="Proteomes" id="UP000256343"/>
    </source>
</evidence>
<accession>A0A336JM10</accession>
<reference evidence="4 5" key="1">
    <citation type="submission" date="2017-08" db="EMBL/GenBank/DDBJ databases">
        <authorList>
            <person name="de Groot N.N."/>
        </authorList>
    </citation>
    <scope>NUCLEOTIDE SEQUENCE [LARGE SCALE GENOMIC DNA]</scope>
    <source>
        <strain evidence="4 5">JA575</strain>
    </source>
</reference>
<keyword evidence="1" id="KW-0597">Phosphoprotein</keyword>
<dbReference type="SUPFAM" id="SSF52172">
    <property type="entry name" value="CheY-like"/>
    <property type="match status" value="1"/>
</dbReference>
<dbReference type="Proteomes" id="UP000252631">
    <property type="component" value="Unassembled WGS sequence"/>
</dbReference>
<name>A0A336JM10_9BRAD</name>
<dbReference type="AlphaFoldDB" id="A0A336JM10"/>
<dbReference type="PROSITE" id="PS50110">
    <property type="entry name" value="RESPONSE_REGULATORY"/>
    <property type="match status" value="1"/>
</dbReference>
<sequence length="122" mass="13077">MQKSVLIVEDEFLIAMDLARMIEGDGWKVIGPVPSVPAALRLLQDELPTVAMLDVNLGGEVVTPVAEKLRAHNIPFAIASAYDKPENVGGAILAGVPNVGKPTNERRLLETLRLLTGSEAPR</sequence>
<keyword evidence="6" id="KW-1185">Reference proteome</keyword>
<dbReference type="InterPro" id="IPR011006">
    <property type="entry name" value="CheY-like_superfamily"/>
</dbReference>
<protein>
    <submittedName>
        <fullName evidence="4">Response regulator receiver domain-containing protein</fullName>
    </submittedName>
</protein>
<evidence type="ECO:0000256" key="1">
    <source>
        <dbReference type="PROSITE-ProRule" id="PRU00169"/>
    </source>
</evidence>
<dbReference type="EMBL" id="UFQQ01000008">
    <property type="protein sequence ID" value="SSW90725.1"/>
    <property type="molecule type" value="Genomic_DNA"/>
</dbReference>
<evidence type="ECO:0000313" key="4">
    <source>
        <dbReference type="EMBL" id="SSW90725.1"/>
    </source>
</evidence>